<dbReference type="GO" id="GO:0008270">
    <property type="term" value="F:zinc ion binding"/>
    <property type="evidence" value="ECO:0007669"/>
    <property type="project" value="InterPro"/>
</dbReference>
<dbReference type="EMBL" id="CP059274">
    <property type="protein sequence ID" value="QLQ82280.1"/>
    <property type="molecule type" value="Genomic_DNA"/>
</dbReference>
<keyword evidence="5" id="KW-1185">Reference proteome</keyword>
<feature type="compositionally biased region" description="Polar residues" evidence="2">
    <location>
        <begin position="1"/>
        <end position="20"/>
    </location>
</feature>
<feature type="compositionally biased region" description="Polar residues" evidence="2">
    <location>
        <begin position="33"/>
        <end position="58"/>
    </location>
</feature>
<proteinExistence type="predicted"/>
<feature type="compositionally biased region" description="Acidic residues" evidence="2">
    <location>
        <begin position="438"/>
        <end position="456"/>
    </location>
</feature>
<feature type="region of interest" description="Disordered" evidence="2">
    <location>
        <begin position="399"/>
        <end position="574"/>
    </location>
</feature>
<feature type="compositionally biased region" description="Basic and acidic residues" evidence="2">
    <location>
        <begin position="240"/>
        <end position="260"/>
    </location>
</feature>
<feature type="compositionally biased region" description="Basic and acidic residues" evidence="2">
    <location>
        <begin position="153"/>
        <end position="170"/>
    </location>
</feature>
<evidence type="ECO:0000259" key="3">
    <source>
        <dbReference type="PROSITE" id="PS50048"/>
    </source>
</evidence>
<organism evidence="4 5">
    <name type="scientific">Torulaspora globosa</name>
    <dbReference type="NCBI Taxonomy" id="48254"/>
    <lineage>
        <taxon>Eukaryota</taxon>
        <taxon>Fungi</taxon>
        <taxon>Dikarya</taxon>
        <taxon>Ascomycota</taxon>
        <taxon>Saccharomycotina</taxon>
        <taxon>Saccharomycetes</taxon>
        <taxon>Saccharomycetales</taxon>
        <taxon>Saccharomycetaceae</taxon>
        <taxon>Torulaspora</taxon>
    </lineage>
</organism>
<dbReference type="Gene3D" id="4.10.240.10">
    <property type="entry name" value="Zn(2)-C6 fungal-type DNA-binding domain"/>
    <property type="match status" value="1"/>
</dbReference>
<evidence type="ECO:0000256" key="2">
    <source>
        <dbReference type="SAM" id="MobiDB-lite"/>
    </source>
</evidence>
<dbReference type="SMART" id="SM00066">
    <property type="entry name" value="GAL4"/>
    <property type="match status" value="1"/>
</dbReference>
<feature type="compositionally biased region" description="Low complexity" evidence="2">
    <location>
        <begin position="185"/>
        <end position="195"/>
    </location>
</feature>
<evidence type="ECO:0000313" key="4">
    <source>
        <dbReference type="EMBL" id="QLQ82280.1"/>
    </source>
</evidence>
<evidence type="ECO:0000313" key="5">
    <source>
        <dbReference type="Proteomes" id="UP000510647"/>
    </source>
</evidence>
<evidence type="ECO:0000256" key="1">
    <source>
        <dbReference type="ARBA" id="ARBA00023242"/>
    </source>
</evidence>
<protein>
    <recommendedName>
        <fullName evidence="3">Zn(2)-C6 fungal-type domain-containing protein</fullName>
    </recommendedName>
</protein>
<sequence>MVQSTSEPQNTLNSNEISNSDSRENGALPASDESPSSFDTQPPSNPTIETAKIQSTKSSYDDNPLLSITQPTSAPNNTPVQSPPESPGGGRDAPHQRDISPKDELKSEEVAQETRSRRSSLLPPPQLLLSGGSREVFDDDHGGKQPPRATRAGSRDHVGERYTRSSRQEEENSPISIINRRQIFSTSDSRSSGSSQQVAGPPGATRTNNDEKTSQDGKKSENGKESSGDELGVAPQSFYFDKDRSVTDPHVKHDQAEEKINISSWLKSRHGAEVYSLSDSAGNGKSSESSRNGTKESEQFSIHDGLISPQAPRSALSMGSSCGRVMSRGSIPEDLSTKDGGDEDDENYVPPPPPKFINSKLDGVRSRLLLNPKVTPPNIDADMGTATAAAVLSNMRSSPFHFPERSQQYSSRPGSSSFSKSYPRPIIRIHHREYPLGENDENAVQDGDDDNDDDDVGGSQKQEDFSGVVKTTGERLRKNSMLNDQGEREVTWNKSGKRINRRLTAASTRSKRLKKSRSNVAKSKASHTDDDGSRISDDGDESYTLNDYHDEYEEEDDDNVAKSASKTSRQKAGLGSRSRTGCWICRLRKKKCTEERPSCFNCERLNLECHYDAIKPDFVSDPKKKMLKLLEIKTKTKEAKRKAMKKKPSKS</sequence>
<accession>A0A7H9HXY9</accession>
<dbReference type="PROSITE" id="PS50048">
    <property type="entry name" value="ZN2_CY6_FUNGAL_2"/>
    <property type="match status" value="1"/>
</dbReference>
<feature type="compositionally biased region" description="Basic and acidic residues" evidence="2">
    <location>
        <begin position="526"/>
        <end position="537"/>
    </location>
</feature>
<dbReference type="SUPFAM" id="SSF57701">
    <property type="entry name" value="Zn2/Cys6 DNA-binding domain"/>
    <property type="match status" value="1"/>
</dbReference>
<feature type="compositionally biased region" description="Polar residues" evidence="2">
    <location>
        <begin position="66"/>
        <end position="80"/>
    </location>
</feature>
<dbReference type="PANTHER" id="PTHR37534">
    <property type="entry name" value="TRANSCRIPTIONAL ACTIVATOR PROTEIN UGA3"/>
    <property type="match status" value="1"/>
</dbReference>
<dbReference type="GO" id="GO:0000981">
    <property type="term" value="F:DNA-binding transcription factor activity, RNA polymerase II-specific"/>
    <property type="evidence" value="ECO:0007669"/>
    <property type="project" value="InterPro"/>
</dbReference>
<dbReference type="Proteomes" id="UP000510647">
    <property type="component" value="Chromosome 8"/>
</dbReference>
<feature type="compositionally biased region" description="Basic and acidic residues" evidence="2">
    <location>
        <begin position="92"/>
        <end position="116"/>
    </location>
</feature>
<dbReference type="CDD" id="cd00067">
    <property type="entry name" value="GAL4"/>
    <property type="match status" value="1"/>
</dbReference>
<feature type="compositionally biased region" description="Basic and acidic residues" evidence="2">
    <location>
        <begin position="208"/>
        <end position="227"/>
    </location>
</feature>
<feature type="compositionally biased region" description="Polar residues" evidence="2">
    <location>
        <begin position="277"/>
        <end position="292"/>
    </location>
</feature>
<reference evidence="4 5" key="1">
    <citation type="submission" date="2020-06" db="EMBL/GenBank/DDBJ databases">
        <title>The yeast mating-type switching endonuclease HO is a domesticated member of an unorthodox homing genetic element family.</title>
        <authorList>
            <person name="Coughlan A.Y."/>
            <person name="Lombardi L."/>
            <person name="Braun-Galleani S."/>
            <person name="Martos A.R."/>
            <person name="Galeote V."/>
            <person name="Bigey F."/>
            <person name="Dequin S."/>
            <person name="Byrne K.P."/>
            <person name="Wolfe K.H."/>
        </authorList>
    </citation>
    <scope>NUCLEOTIDE SEQUENCE [LARGE SCALE GENOMIC DNA]</scope>
    <source>
        <strain evidence="4 5">CBS2947</strain>
    </source>
</reference>
<gene>
    <name evidence="4" type="ORF">HG537_0H00410</name>
</gene>
<feature type="region of interest" description="Disordered" evidence="2">
    <location>
        <begin position="1"/>
        <end position="361"/>
    </location>
</feature>
<dbReference type="OrthoDB" id="3251668at2759"/>
<dbReference type="AlphaFoldDB" id="A0A7H9HXY9"/>
<dbReference type="PANTHER" id="PTHR37534:SF45">
    <property type="entry name" value="TRANSCRIPTIONAL REGULATORY PROTEIN UME6"/>
    <property type="match status" value="1"/>
</dbReference>
<dbReference type="InterPro" id="IPR001138">
    <property type="entry name" value="Zn2Cys6_DnaBD"/>
</dbReference>
<dbReference type="InterPro" id="IPR036864">
    <property type="entry name" value="Zn2-C6_fun-type_DNA-bd_sf"/>
</dbReference>
<name>A0A7H9HXY9_9SACH</name>
<feature type="domain" description="Zn(2)-C6 fungal-type" evidence="3">
    <location>
        <begin position="581"/>
        <end position="611"/>
    </location>
</feature>
<feature type="compositionally biased region" description="Low complexity" evidence="2">
    <location>
        <begin position="405"/>
        <end position="425"/>
    </location>
</feature>
<dbReference type="Pfam" id="PF00172">
    <property type="entry name" value="Zn_clus"/>
    <property type="match status" value="1"/>
</dbReference>
<keyword evidence="1" id="KW-0539">Nucleus</keyword>
<dbReference type="PROSITE" id="PS00463">
    <property type="entry name" value="ZN2_CY6_FUNGAL_1"/>
    <property type="match status" value="1"/>
</dbReference>